<sequence>MSLDQDGTSVHHRGEFCVVDSASATTCPIGAPGYSAFVQSRAFPETTAGQEEAGSRHGPCDAGAPLPKEFPGAAVLTSLSLLLALLLAAAVGFIWKLHREKEQERGSREKLQRELRWRKAQKVDATVTLDLDTAFAELFLSEDRRSVQRKIIPQHLPEKPGRFLHDPCVLGHEAFSSGRHYWEVEVGDRTFWELGVCEDHLERAWAIQESPQHGVWALELYGNKYQALTSPRTPLPLGEPLRRVGIFLNYEAGDVSFYNAADGSHLYTFPQTCFSGPLRPFFCLWFYHPAPLTICH</sequence>
<evidence type="ECO:0000256" key="1">
    <source>
        <dbReference type="ARBA" id="ARBA00004167"/>
    </source>
</evidence>
<dbReference type="FunFam" id="2.60.120.920:FF:000004">
    <property type="entry name" value="Butyrophilin subfamily 1 member A1"/>
    <property type="match status" value="1"/>
</dbReference>
<dbReference type="GeneTree" id="ENSGT00940000153527"/>
<dbReference type="GeneID" id="103349692"/>
<dbReference type="InParanoid" id="A0A5F9CGJ8"/>
<dbReference type="Gene3D" id="2.60.120.920">
    <property type="match status" value="1"/>
</dbReference>
<dbReference type="AlphaFoldDB" id="A0A5F9CGJ8"/>
<dbReference type="InterPro" id="IPR037958">
    <property type="entry name" value="SPRY/PRY_BTN1/2"/>
</dbReference>
<evidence type="ECO:0000256" key="3">
    <source>
        <dbReference type="ARBA" id="ARBA00023180"/>
    </source>
</evidence>
<keyword evidence="4" id="KW-1133">Transmembrane helix</keyword>
<dbReference type="GO" id="GO:0016020">
    <property type="term" value="C:membrane"/>
    <property type="evidence" value="ECO:0007669"/>
    <property type="project" value="UniProtKB-SubCell"/>
</dbReference>
<dbReference type="Bgee" id="ENSOCUG00000036700">
    <property type="expression patterns" value="Expressed in prefrontal cortex and 5 other cell types or tissues"/>
</dbReference>
<feature type="domain" description="B30.2/SPRY" evidence="5">
    <location>
        <begin position="107"/>
        <end position="296"/>
    </location>
</feature>
<gene>
    <name evidence="6" type="primary">LOC103349692</name>
</gene>
<keyword evidence="3" id="KW-0325">Glycoprotein</keyword>
<evidence type="ECO:0000313" key="7">
    <source>
        <dbReference type="Proteomes" id="UP000001811"/>
    </source>
</evidence>
<dbReference type="Pfam" id="PF13765">
    <property type="entry name" value="PRY"/>
    <property type="match status" value="1"/>
</dbReference>
<dbReference type="InterPro" id="IPR050143">
    <property type="entry name" value="TRIM/RBCC"/>
</dbReference>
<organism evidence="6 7">
    <name type="scientific">Oryctolagus cuniculus</name>
    <name type="common">Rabbit</name>
    <dbReference type="NCBI Taxonomy" id="9986"/>
    <lineage>
        <taxon>Eukaryota</taxon>
        <taxon>Metazoa</taxon>
        <taxon>Chordata</taxon>
        <taxon>Craniata</taxon>
        <taxon>Vertebrata</taxon>
        <taxon>Euteleostomi</taxon>
        <taxon>Mammalia</taxon>
        <taxon>Eutheria</taxon>
        <taxon>Euarchontoglires</taxon>
        <taxon>Glires</taxon>
        <taxon>Lagomorpha</taxon>
        <taxon>Leporidae</taxon>
        <taxon>Oryctolagus</taxon>
    </lineage>
</organism>
<feature type="transmembrane region" description="Helical" evidence="4">
    <location>
        <begin position="73"/>
        <end position="95"/>
    </location>
</feature>
<dbReference type="OrthoDB" id="6105938at2759"/>
<evidence type="ECO:0000256" key="2">
    <source>
        <dbReference type="ARBA" id="ARBA00023157"/>
    </source>
</evidence>
<dbReference type="SMR" id="A0A5F9CGJ8"/>
<dbReference type="InterPro" id="IPR001870">
    <property type="entry name" value="B30.2/SPRY"/>
</dbReference>
<evidence type="ECO:0000256" key="4">
    <source>
        <dbReference type="SAM" id="Phobius"/>
    </source>
</evidence>
<evidence type="ECO:0000259" key="5">
    <source>
        <dbReference type="PROSITE" id="PS50188"/>
    </source>
</evidence>
<keyword evidence="7" id="KW-1185">Reference proteome</keyword>
<dbReference type="PROSITE" id="PS50188">
    <property type="entry name" value="B302_SPRY"/>
    <property type="match status" value="1"/>
</dbReference>
<dbReference type="InterPro" id="IPR006574">
    <property type="entry name" value="PRY"/>
</dbReference>
<dbReference type="InterPro" id="IPR013320">
    <property type="entry name" value="ConA-like_dom_sf"/>
</dbReference>
<dbReference type="SMART" id="SM00589">
    <property type="entry name" value="PRY"/>
    <property type="match status" value="1"/>
</dbReference>
<dbReference type="Proteomes" id="UP000001811">
    <property type="component" value="Chromosome 12"/>
</dbReference>
<dbReference type="PRINTS" id="PR01407">
    <property type="entry name" value="BUTYPHLNCDUF"/>
</dbReference>
<dbReference type="Pfam" id="PF00622">
    <property type="entry name" value="SPRY"/>
    <property type="match status" value="1"/>
</dbReference>
<reference evidence="6 7" key="1">
    <citation type="journal article" date="2011" name="Nature">
        <title>A high-resolution map of human evolutionary constraint using 29 mammals.</title>
        <authorList>
            <person name="Lindblad-Toh K."/>
            <person name="Garber M."/>
            <person name="Zuk O."/>
            <person name="Lin M.F."/>
            <person name="Parker B.J."/>
            <person name="Washietl S."/>
            <person name="Kheradpour P."/>
            <person name="Ernst J."/>
            <person name="Jordan G."/>
            <person name="Mauceli E."/>
            <person name="Ward L.D."/>
            <person name="Lowe C.B."/>
            <person name="Holloway A.K."/>
            <person name="Clamp M."/>
            <person name="Gnerre S."/>
            <person name="Alfoldi J."/>
            <person name="Beal K."/>
            <person name="Chang J."/>
            <person name="Clawson H."/>
            <person name="Cuff J."/>
            <person name="Di Palma F."/>
            <person name="Fitzgerald S."/>
            <person name="Flicek P."/>
            <person name="Guttman M."/>
            <person name="Hubisz M.J."/>
            <person name="Jaffe D.B."/>
            <person name="Jungreis I."/>
            <person name="Kent W.J."/>
            <person name="Kostka D."/>
            <person name="Lara M."/>
            <person name="Martins A.L."/>
            <person name="Massingham T."/>
            <person name="Moltke I."/>
            <person name="Raney B.J."/>
            <person name="Rasmussen M.D."/>
            <person name="Robinson J."/>
            <person name="Stark A."/>
            <person name="Vilella A.J."/>
            <person name="Wen J."/>
            <person name="Xie X."/>
            <person name="Zody M.C."/>
            <person name="Baldwin J."/>
            <person name="Bloom T."/>
            <person name="Chin C.W."/>
            <person name="Heiman D."/>
            <person name="Nicol R."/>
            <person name="Nusbaum C."/>
            <person name="Young S."/>
            <person name="Wilkinson J."/>
            <person name="Worley K.C."/>
            <person name="Kovar C.L."/>
            <person name="Muzny D.M."/>
            <person name="Gibbs R.A."/>
            <person name="Cree A."/>
            <person name="Dihn H.H."/>
            <person name="Fowler G."/>
            <person name="Jhangiani S."/>
            <person name="Joshi V."/>
            <person name="Lee S."/>
            <person name="Lewis L.R."/>
            <person name="Nazareth L.V."/>
            <person name="Okwuonu G."/>
            <person name="Santibanez J."/>
            <person name="Warren W.C."/>
            <person name="Mardis E.R."/>
            <person name="Weinstock G.M."/>
            <person name="Wilson R.K."/>
            <person name="Delehaunty K."/>
            <person name="Dooling D."/>
            <person name="Fronik C."/>
            <person name="Fulton L."/>
            <person name="Fulton B."/>
            <person name="Graves T."/>
            <person name="Minx P."/>
            <person name="Sodergren E."/>
            <person name="Birney E."/>
            <person name="Margulies E.H."/>
            <person name="Herrero J."/>
            <person name="Green E.D."/>
            <person name="Haussler D."/>
            <person name="Siepel A."/>
            <person name="Goldman N."/>
            <person name="Pollard K.S."/>
            <person name="Pedersen J.S."/>
            <person name="Lander E.S."/>
            <person name="Kellis M."/>
        </authorList>
    </citation>
    <scope>NUCLEOTIDE SEQUENCE [LARGE SCALE GENOMIC DNA]</scope>
    <source>
        <strain evidence="6 7">Thorbecke inbred</strain>
    </source>
</reference>
<dbReference type="InterPro" id="IPR043136">
    <property type="entry name" value="B30.2/SPRY_sf"/>
</dbReference>
<name>A0A5F9CGJ8_RABIT</name>
<comment type="subcellular location">
    <subcellularLocation>
        <location evidence="1">Membrane</location>
        <topology evidence="1">Single-pass membrane protein</topology>
    </subcellularLocation>
</comment>
<proteinExistence type="predicted"/>
<dbReference type="InterPro" id="IPR003879">
    <property type="entry name" value="Butyrophylin_SPRY"/>
</dbReference>
<dbReference type="SUPFAM" id="SSF49899">
    <property type="entry name" value="Concanavalin A-like lectins/glucanases"/>
    <property type="match status" value="1"/>
</dbReference>
<keyword evidence="2" id="KW-1015">Disulfide bond</keyword>
<protein>
    <recommendedName>
        <fullName evidence="5">B30.2/SPRY domain-containing protein</fullName>
    </recommendedName>
</protein>
<accession>A0A5F9CGJ8</accession>
<evidence type="ECO:0000313" key="6">
    <source>
        <dbReference type="Ensembl" id="ENSOCUP00000032775.1"/>
    </source>
</evidence>
<keyword evidence="4" id="KW-0472">Membrane</keyword>
<dbReference type="InterPro" id="IPR003877">
    <property type="entry name" value="SPRY_dom"/>
</dbReference>
<keyword evidence="4" id="KW-0812">Transmembrane</keyword>
<dbReference type="Ensembl" id="ENSOCUT00000055932.1">
    <property type="protein sequence ID" value="ENSOCUP00000032775.1"/>
    <property type="gene ID" value="ENSOCUG00000036700.1"/>
</dbReference>
<reference evidence="6" key="2">
    <citation type="submission" date="2025-08" db="UniProtKB">
        <authorList>
            <consortium name="Ensembl"/>
        </authorList>
    </citation>
    <scope>IDENTIFICATION</scope>
    <source>
        <strain evidence="6">Thorbecke</strain>
    </source>
</reference>
<reference evidence="6" key="3">
    <citation type="submission" date="2025-09" db="UniProtKB">
        <authorList>
            <consortium name="Ensembl"/>
        </authorList>
    </citation>
    <scope>IDENTIFICATION</scope>
    <source>
        <strain evidence="6">Thorbecke</strain>
    </source>
</reference>
<dbReference type="EMBL" id="AAGW02052084">
    <property type="status" value="NOT_ANNOTATED_CDS"/>
    <property type="molecule type" value="Genomic_DNA"/>
</dbReference>
<dbReference type="SMART" id="SM00449">
    <property type="entry name" value="SPRY"/>
    <property type="match status" value="1"/>
</dbReference>
<dbReference type="CDD" id="cd15819">
    <property type="entry name" value="SPRY_PRY_BTN1_2"/>
    <property type="match status" value="1"/>
</dbReference>
<dbReference type="PANTHER" id="PTHR24103">
    <property type="entry name" value="E3 UBIQUITIN-PROTEIN LIGASE TRIM"/>
    <property type="match status" value="1"/>
</dbReference>